<feature type="domain" description="DUF5681" evidence="2">
    <location>
        <begin position="24"/>
        <end position="107"/>
    </location>
</feature>
<feature type="region of interest" description="Disordered" evidence="1">
    <location>
        <begin position="1"/>
        <end position="53"/>
    </location>
</feature>
<sequence>MTRDTRKPPSNRTYEVGYGKPPVSGRFVKGVSGNPRGRPRKTPLVQPPPDTSVRDSFLEEAERVIQLREGDKVLQMTVADAVRRAEAVAALKGNTHAQRNFLEREARYKKALAEEIEAQQASWRRYIDRYGAPGTTIPKGLPHPEDVIIAPGKPVWFRFGVDPEDAEKHCLTFCRFRDAFLVQAEIDDRCHRRKRTPGYDHKVPVSLVLAICANLMLPNRHRHDQDTFGAIQLTHMSLRQSELEKRRHEALCAIGLNGARMFVMPLISKQEVVQMTNEIKRRHGIE</sequence>
<evidence type="ECO:0000259" key="2">
    <source>
        <dbReference type="Pfam" id="PF18932"/>
    </source>
</evidence>
<proteinExistence type="predicted"/>
<evidence type="ECO:0000313" key="3">
    <source>
        <dbReference type="EMBL" id="RAI42511.1"/>
    </source>
</evidence>
<dbReference type="Proteomes" id="UP000249130">
    <property type="component" value="Unassembled WGS sequence"/>
</dbReference>
<protein>
    <recommendedName>
        <fullName evidence="2">DUF5681 domain-containing protein</fullName>
    </recommendedName>
</protein>
<comment type="caution">
    <text evidence="3">The sequence shown here is derived from an EMBL/GenBank/DDBJ whole genome shotgun (WGS) entry which is preliminary data.</text>
</comment>
<organism evidence="3 4">
    <name type="scientific">Rhodoplanes roseus</name>
    <dbReference type="NCBI Taxonomy" id="29409"/>
    <lineage>
        <taxon>Bacteria</taxon>
        <taxon>Pseudomonadati</taxon>
        <taxon>Pseudomonadota</taxon>
        <taxon>Alphaproteobacteria</taxon>
        <taxon>Hyphomicrobiales</taxon>
        <taxon>Nitrobacteraceae</taxon>
        <taxon>Rhodoplanes</taxon>
    </lineage>
</organism>
<keyword evidence="4" id="KW-1185">Reference proteome</keyword>
<dbReference type="EMBL" id="NPEX01000147">
    <property type="protein sequence ID" value="RAI42511.1"/>
    <property type="molecule type" value="Genomic_DNA"/>
</dbReference>
<name>A0A327KW39_9BRAD</name>
<accession>A0A327KW39</accession>
<gene>
    <name evidence="3" type="ORF">CH341_19110</name>
</gene>
<dbReference type="OrthoDB" id="2086138at2"/>
<evidence type="ECO:0000256" key="1">
    <source>
        <dbReference type="SAM" id="MobiDB-lite"/>
    </source>
</evidence>
<dbReference type="InterPro" id="IPR043736">
    <property type="entry name" value="DUF5681"/>
</dbReference>
<dbReference type="Pfam" id="PF18932">
    <property type="entry name" value="DUF5681"/>
    <property type="match status" value="1"/>
</dbReference>
<reference evidence="3 4" key="1">
    <citation type="submission" date="2017-07" db="EMBL/GenBank/DDBJ databases">
        <title>Draft Genome Sequences of Select Purple Nonsulfur Bacteria.</title>
        <authorList>
            <person name="Lasarre B."/>
            <person name="Mckinlay J.B."/>
        </authorList>
    </citation>
    <scope>NUCLEOTIDE SEQUENCE [LARGE SCALE GENOMIC DNA]</scope>
    <source>
        <strain evidence="3 4">DSM 5909</strain>
    </source>
</reference>
<dbReference type="RefSeq" id="WP_111420600.1">
    <property type="nucleotide sequence ID" value="NZ_NPEX01000147.1"/>
</dbReference>
<evidence type="ECO:0000313" key="4">
    <source>
        <dbReference type="Proteomes" id="UP000249130"/>
    </source>
</evidence>
<dbReference type="AlphaFoldDB" id="A0A327KW39"/>